<dbReference type="InterPro" id="IPR009056">
    <property type="entry name" value="Cyt_c-like_dom"/>
</dbReference>
<evidence type="ECO:0000256" key="3">
    <source>
        <dbReference type="ARBA" id="ARBA00022723"/>
    </source>
</evidence>
<keyword evidence="1" id="KW-0813">Transport</keyword>
<dbReference type="Proteomes" id="UP000270261">
    <property type="component" value="Unassembled WGS sequence"/>
</dbReference>
<evidence type="ECO:0000256" key="6">
    <source>
        <dbReference type="PIRSR" id="PIRSR602324-1"/>
    </source>
</evidence>
<feature type="domain" description="Cytochrome c" evidence="8">
    <location>
        <begin position="39"/>
        <end position="124"/>
    </location>
</feature>
<evidence type="ECO:0000256" key="2">
    <source>
        <dbReference type="ARBA" id="ARBA00022617"/>
    </source>
</evidence>
<dbReference type="InterPro" id="IPR036909">
    <property type="entry name" value="Cyt_c-like_dom_sf"/>
</dbReference>
<keyword evidence="3 6" id="KW-0479">Metal-binding</keyword>
<dbReference type="Pfam" id="PF00034">
    <property type="entry name" value="Cytochrom_C"/>
    <property type="match status" value="1"/>
</dbReference>
<dbReference type="OrthoDB" id="9814063at2"/>
<keyword evidence="7" id="KW-0732">Signal</keyword>
<dbReference type="InterPro" id="IPR002324">
    <property type="entry name" value="Cyt_c_ID"/>
</dbReference>
<dbReference type="GO" id="GO:0005506">
    <property type="term" value="F:iron ion binding"/>
    <property type="evidence" value="ECO:0007669"/>
    <property type="project" value="InterPro"/>
</dbReference>
<accession>A0A3R8LQF4</accession>
<evidence type="ECO:0000259" key="8">
    <source>
        <dbReference type="PROSITE" id="PS51007"/>
    </source>
</evidence>
<feature type="signal peptide" evidence="7">
    <location>
        <begin position="1"/>
        <end position="32"/>
    </location>
</feature>
<keyword evidence="10" id="KW-1185">Reference proteome</keyword>
<proteinExistence type="predicted"/>
<dbReference type="GO" id="GO:0020037">
    <property type="term" value="F:heme binding"/>
    <property type="evidence" value="ECO:0007669"/>
    <property type="project" value="InterPro"/>
</dbReference>
<keyword evidence="2 6" id="KW-0349">Heme</keyword>
<evidence type="ECO:0000256" key="5">
    <source>
        <dbReference type="ARBA" id="ARBA00023004"/>
    </source>
</evidence>
<gene>
    <name evidence="9" type="ORF">EHV23_07245</name>
</gene>
<comment type="caution">
    <text evidence="9">The sequence shown here is derived from an EMBL/GenBank/DDBJ whole genome shotgun (WGS) entry which is preliminary data.</text>
</comment>
<evidence type="ECO:0000313" key="9">
    <source>
        <dbReference type="EMBL" id="RRN45905.1"/>
    </source>
</evidence>
<comment type="PTM">
    <text evidence="6">Binds 1 heme c group covalently per subunit.</text>
</comment>
<evidence type="ECO:0000256" key="4">
    <source>
        <dbReference type="ARBA" id="ARBA00022982"/>
    </source>
</evidence>
<protein>
    <submittedName>
        <fullName evidence="9">Cytochrome C</fullName>
    </submittedName>
</protein>
<dbReference type="EMBL" id="RRUE01000001">
    <property type="protein sequence ID" value="RRN45905.1"/>
    <property type="molecule type" value="Genomic_DNA"/>
</dbReference>
<evidence type="ECO:0000313" key="10">
    <source>
        <dbReference type="Proteomes" id="UP000270261"/>
    </source>
</evidence>
<dbReference type="PROSITE" id="PS51007">
    <property type="entry name" value="CYTC"/>
    <property type="match status" value="1"/>
</dbReference>
<evidence type="ECO:0000256" key="1">
    <source>
        <dbReference type="ARBA" id="ARBA00022448"/>
    </source>
</evidence>
<feature type="chain" id="PRO_5018766013" evidence="7">
    <location>
        <begin position="33"/>
        <end position="125"/>
    </location>
</feature>
<evidence type="ECO:0000256" key="7">
    <source>
        <dbReference type="SAM" id="SignalP"/>
    </source>
</evidence>
<feature type="binding site" description="covalent" evidence="6">
    <location>
        <position position="102"/>
    </location>
    <ligand>
        <name>heme c</name>
        <dbReference type="ChEBI" id="CHEBI:61717"/>
    </ligand>
</feature>
<sequence>MTHQIIPRALPRLLCSLILPLALGTLSTSAWAEEPLSDADKAKAEKLFKTQLCMSCHKTDKKLVGPGFAEVAAKYGDDPKAVDTISEHITKGGKGRWGKMAMPPQPQVQPDDVKLLARWIMSMKK</sequence>
<feature type="binding site" description="covalent" evidence="6">
    <location>
        <position position="53"/>
    </location>
    <ligand>
        <name>heme c</name>
        <dbReference type="ChEBI" id="CHEBI:61717"/>
    </ligand>
</feature>
<dbReference type="SUPFAM" id="SSF46626">
    <property type="entry name" value="Cytochrome c"/>
    <property type="match status" value="1"/>
</dbReference>
<dbReference type="PRINTS" id="PR00606">
    <property type="entry name" value="CYTCHROMECID"/>
</dbReference>
<name>A0A3R8LQF4_9BURK</name>
<keyword evidence="4" id="KW-0249">Electron transport</keyword>
<reference evidence="9 10" key="1">
    <citation type="submission" date="2018-11" db="EMBL/GenBank/DDBJ databases">
        <title>Genome sequencing of Lautropia sp. KCOM 2505 (= ChDC F240).</title>
        <authorList>
            <person name="Kook J.-K."/>
            <person name="Park S.-N."/>
            <person name="Lim Y.K."/>
        </authorList>
    </citation>
    <scope>NUCLEOTIDE SEQUENCE [LARGE SCALE GENOMIC DNA]</scope>
    <source>
        <strain evidence="9 10">KCOM 2505</strain>
    </source>
</reference>
<dbReference type="Gene3D" id="1.10.760.10">
    <property type="entry name" value="Cytochrome c-like domain"/>
    <property type="match status" value="1"/>
</dbReference>
<keyword evidence="5 6" id="KW-0408">Iron</keyword>
<organism evidence="9 10">
    <name type="scientific">Lautropia dentalis</name>
    <dbReference type="NCBI Taxonomy" id="2490857"/>
    <lineage>
        <taxon>Bacteria</taxon>
        <taxon>Pseudomonadati</taxon>
        <taxon>Pseudomonadota</taxon>
        <taxon>Betaproteobacteria</taxon>
        <taxon>Burkholderiales</taxon>
        <taxon>Burkholderiaceae</taxon>
        <taxon>Lautropia</taxon>
    </lineage>
</organism>
<feature type="binding site" description="covalent" evidence="6">
    <location>
        <position position="57"/>
    </location>
    <ligand>
        <name>heme c</name>
        <dbReference type="ChEBI" id="CHEBI:61717"/>
    </ligand>
</feature>
<dbReference type="AlphaFoldDB" id="A0A3R8LQF4"/>
<dbReference type="GO" id="GO:0009055">
    <property type="term" value="F:electron transfer activity"/>
    <property type="evidence" value="ECO:0007669"/>
    <property type="project" value="InterPro"/>
</dbReference>
<dbReference type="RefSeq" id="WP_125095331.1">
    <property type="nucleotide sequence ID" value="NZ_RRUE01000001.1"/>
</dbReference>